<keyword evidence="2" id="KW-1185">Reference proteome</keyword>
<protein>
    <submittedName>
        <fullName evidence="1">Uncharacterized protein</fullName>
    </submittedName>
</protein>
<dbReference type="Proteomes" id="UP000664169">
    <property type="component" value="Unassembled WGS sequence"/>
</dbReference>
<gene>
    <name evidence="1" type="ORF">GOMPHAMPRED_004597</name>
</gene>
<name>A0A8H3IQV2_9LECA</name>
<organism evidence="1 2">
    <name type="scientific">Gomphillus americanus</name>
    <dbReference type="NCBI Taxonomy" id="1940652"/>
    <lineage>
        <taxon>Eukaryota</taxon>
        <taxon>Fungi</taxon>
        <taxon>Dikarya</taxon>
        <taxon>Ascomycota</taxon>
        <taxon>Pezizomycotina</taxon>
        <taxon>Lecanoromycetes</taxon>
        <taxon>OSLEUM clade</taxon>
        <taxon>Ostropomycetidae</taxon>
        <taxon>Ostropales</taxon>
        <taxon>Graphidaceae</taxon>
        <taxon>Gomphilloideae</taxon>
        <taxon>Gomphillus</taxon>
    </lineage>
</organism>
<evidence type="ECO:0000313" key="2">
    <source>
        <dbReference type="Proteomes" id="UP000664169"/>
    </source>
</evidence>
<comment type="caution">
    <text evidence="1">The sequence shown here is derived from an EMBL/GenBank/DDBJ whole genome shotgun (WGS) entry which is preliminary data.</text>
</comment>
<dbReference type="OrthoDB" id="5402033at2759"/>
<evidence type="ECO:0000313" key="1">
    <source>
        <dbReference type="EMBL" id="CAF9928133.1"/>
    </source>
</evidence>
<dbReference type="AlphaFoldDB" id="A0A8H3IQV2"/>
<proteinExistence type="predicted"/>
<reference evidence="1" key="1">
    <citation type="submission" date="2021-03" db="EMBL/GenBank/DDBJ databases">
        <authorList>
            <person name="Tagirdzhanova G."/>
        </authorList>
    </citation>
    <scope>NUCLEOTIDE SEQUENCE</scope>
</reference>
<sequence length="260" mass="29534">MNSEGRRIRRRVAQDRVVLSDFLDHAGHPAICVMRILMPEGHPIRRHPFSFQVYMANGLSNSPMPLPERLPLASDQAASTPVTLVAPANDEHTTATRKFVTAFMESIRDAQIDIKRFSLAVYFMPEGTSAQDCMDHYQQERESQAISSWSMPKSYATSSSYIDYRDLLLLVQPHEHGSLTFGPGLLCRHLEEDIPRIEKLVAWVDVGGRVHPTLLNEIGVSESAEYTLEQKARDNLTWSPDDEAKWQNSEWEHLDNTIGY</sequence>
<accession>A0A8H3IQV2</accession>
<dbReference type="EMBL" id="CAJPDQ010000029">
    <property type="protein sequence ID" value="CAF9928133.1"/>
    <property type="molecule type" value="Genomic_DNA"/>
</dbReference>